<dbReference type="Proteomes" id="UP000694915">
    <property type="component" value="Linkage group LG3"/>
</dbReference>
<accession>A0ABM1UIE0</accession>
<evidence type="ECO:0000313" key="3">
    <source>
        <dbReference type="RefSeq" id="XP_026641752.1"/>
    </source>
</evidence>
<feature type="compositionally biased region" description="Basic residues" evidence="1">
    <location>
        <begin position="62"/>
        <end position="71"/>
    </location>
</feature>
<evidence type="ECO:0000256" key="1">
    <source>
        <dbReference type="SAM" id="MobiDB-lite"/>
    </source>
</evidence>
<sequence>MGLQGNAQPGAPKESRGPRRPSARGGGRHLPSEAVPRVPRVPASERSAARRPRGPDRNPQPSHRRRRRRVSRQVGSSEPVAQPVTAAGLRRRRLSPTTTWRPRPPQEAGGRGGERRAGSDGPPACLPGRPRGTDSPPRGSATLRDVPAHPGDRGALDREGVGRSASLPATSEASELTALPGAATTHLAPPLRGHSMFTKNANA</sequence>
<reference evidence="3" key="1">
    <citation type="submission" date="2025-08" db="UniProtKB">
        <authorList>
            <consortium name="RefSeq"/>
        </authorList>
    </citation>
    <scope>IDENTIFICATION</scope>
</reference>
<organism evidence="2 3">
    <name type="scientific">Microtus ochrogaster</name>
    <name type="common">Prairie vole</name>
    <dbReference type="NCBI Taxonomy" id="79684"/>
    <lineage>
        <taxon>Eukaryota</taxon>
        <taxon>Metazoa</taxon>
        <taxon>Chordata</taxon>
        <taxon>Craniata</taxon>
        <taxon>Vertebrata</taxon>
        <taxon>Euteleostomi</taxon>
        <taxon>Mammalia</taxon>
        <taxon>Eutheria</taxon>
        <taxon>Euarchontoglires</taxon>
        <taxon>Glires</taxon>
        <taxon>Rodentia</taxon>
        <taxon>Myomorpha</taxon>
        <taxon>Muroidea</taxon>
        <taxon>Cricetidae</taxon>
        <taxon>Arvicolinae</taxon>
        <taxon>Microtus</taxon>
    </lineage>
</organism>
<name>A0ABM1UIE0_MICOH</name>
<keyword evidence="2" id="KW-1185">Reference proteome</keyword>
<dbReference type="GeneID" id="113457614"/>
<gene>
    <name evidence="3" type="primary">LOC113457614</name>
</gene>
<protein>
    <submittedName>
        <fullName evidence="3">Proline-rich protein 2-like</fullName>
    </submittedName>
</protein>
<dbReference type="RefSeq" id="XP_026641752.1">
    <property type="nucleotide sequence ID" value="XM_026785951.1"/>
</dbReference>
<evidence type="ECO:0000313" key="2">
    <source>
        <dbReference type="Proteomes" id="UP000694915"/>
    </source>
</evidence>
<proteinExistence type="predicted"/>
<feature type="compositionally biased region" description="Basic and acidic residues" evidence="1">
    <location>
        <begin position="146"/>
        <end position="161"/>
    </location>
</feature>
<feature type="region of interest" description="Disordered" evidence="1">
    <location>
        <begin position="1"/>
        <end position="203"/>
    </location>
</feature>